<evidence type="ECO:0000256" key="6">
    <source>
        <dbReference type="SAM" id="MobiDB-lite"/>
    </source>
</evidence>
<dbReference type="InterPro" id="IPR050416">
    <property type="entry name" value="FAD-linked_Oxidoreductase"/>
</dbReference>
<dbReference type="InterPro" id="IPR016166">
    <property type="entry name" value="FAD-bd_PCMH"/>
</dbReference>
<dbReference type="RefSeq" id="WP_202235177.1">
    <property type="nucleotide sequence ID" value="NZ_AP018365.1"/>
</dbReference>
<evidence type="ECO:0000313" key="9">
    <source>
        <dbReference type="Proteomes" id="UP000595703"/>
    </source>
</evidence>
<dbReference type="Gene3D" id="3.30.43.10">
    <property type="entry name" value="Uridine Diphospho-n-acetylenolpyruvylglucosamine Reductase, domain 2"/>
    <property type="match status" value="1"/>
</dbReference>
<feature type="region of interest" description="Disordered" evidence="6">
    <location>
        <begin position="1"/>
        <end position="21"/>
    </location>
</feature>
<proteinExistence type="inferred from homology"/>
<keyword evidence="4" id="KW-0274">FAD</keyword>
<keyword evidence="9" id="KW-1185">Reference proteome</keyword>
<reference evidence="8 9" key="4">
    <citation type="journal article" date="2020" name="Sci. Rep.">
        <title>beta-carboline chemical signals induce reveromycin production through a LuxR family regulator in Streptomyces sp. SN-593.</title>
        <authorList>
            <person name="Panthee S."/>
            <person name="Kito N."/>
            <person name="Hayashi T."/>
            <person name="Shimizu T."/>
            <person name="Ishikawa J."/>
            <person name="Hamamoto H."/>
            <person name="Osada H."/>
            <person name="Takahashi S."/>
        </authorList>
    </citation>
    <scope>NUCLEOTIDE SEQUENCE [LARGE SCALE GENOMIC DNA]</scope>
    <source>
        <strain evidence="8 9">SN-593</strain>
    </source>
</reference>
<dbReference type="Proteomes" id="UP000595703">
    <property type="component" value="Chromosome"/>
</dbReference>
<dbReference type="AlphaFoldDB" id="A0A7U3VQ06"/>
<keyword evidence="5" id="KW-0560">Oxidoreductase</keyword>
<dbReference type="PROSITE" id="PS51387">
    <property type="entry name" value="FAD_PCMH"/>
    <property type="match status" value="1"/>
</dbReference>
<evidence type="ECO:0000256" key="5">
    <source>
        <dbReference type="ARBA" id="ARBA00023002"/>
    </source>
</evidence>
<name>A0A7U3VQ06_9ACTN</name>
<dbReference type="GO" id="GO:0071949">
    <property type="term" value="F:FAD binding"/>
    <property type="evidence" value="ECO:0007669"/>
    <property type="project" value="InterPro"/>
</dbReference>
<dbReference type="Gene3D" id="3.40.462.20">
    <property type="match status" value="1"/>
</dbReference>
<dbReference type="PANTHER" id="PTHR42973">
    <property type="entry name" value="BINDING OXIDOREDUCTASE, PUTATIVE (AFU_ORTHOLOGUE AFUA_1G17690)-RELATED"/>
    <property type="match status" value="1"/>
</dbReference>
<evidence type="ECO:0000313" key="8">
    <source>
        <dbReference type="EMBL" id="BBA99154.1"/>
    </source>
</evidence>
<comment type="cofactor">
    <cofactor evidence="1">
        <name>FAD</name>
        <dbReference type="ChEBI" id="CHEBI:57692"/>
    </cofactor>
</comment>
<organism evidence="8 9">
    <name type="scientific">Actinacidiphila reveromycinica</name>
    <dbReference type="NCBI Taxonomy" id="659352"/>
    <lineage>
        <taxon>Bacteria</taxon>
        <taxon>Bacillati</taxon>
        <taxon>Actinomycetota</taxon>
        <taxon>Actinomycetes</taxon>
        <taxon>Kitasatosporales</taxon>
        <taxon>Streptomycetaceae</taxon>
        <taxon>Actinacidiphila</taxon>
    </lineage>
</organism>
<dbReference type="EMBL" id="AP018365">
    <property type="protein sequence ID" value="BBA99154.1"/>
    <property type="molecule type" value="Genomic_DNA"/>
</dbReference>
<reference evidence="8 9" key="3">
    <citation type="journal article" date="2011" name="Nat. Chem. Biol.">
        <title>Reveromycin A biosynthesis uses RevG and RevJ for stereospecific spiroacetal formation.</title>
        <authorList>
            <person name="Takahashi S."/>
            <person name="Toyoda A."/>
            <person name="Sekiyama Y."/>
            <person name="Takagi H."/>
            <person name="Nogawa T."/>
            <person name="Uramoto M."/>
            <person name="Suzuki R."/>
            <person name="Koshino H."/>
            <person name="Kumano T."/>
            <person name="Panthee S."/>
            <person name="Dairi T."/>
            <person name="Ishikawa J."/>
            <person name="Ikeda H."/>
            <person name="Sakaki Y."/>
            <person name="Osada H."/>
        </authorList>
    </citation>
    <scope>NUCLEOTIDE SEQUENCE [LARGE SCALE GENOMIC DNA]</scope>
    <source>
        <strain evidence="8 9">SN-593</strain>
    </source>
</reference>
<keyword evidence="8" id="KW-0449">Lipoprotein</keyword>
<dbReference type="InterPro" id="IPR036318">
    <property type="entry name" value="FAD-bd_PCMH-like_sf"/>
</dbReference>
<dbReference type="PANTHER" id="PTHR42973:SF39">
    <property type="entry name" value="FAD-BINDING PCMH-TYPE DOMAIN-CONTAINING PROTEIN"/>
    <property type="match status" value="1"/>
</dbReference>
<dbReference type="Pfam" id="PF08031">
    <property type="entry name" value="BBE"/>
    <property type="match status" value="1"/>
</dbReference>
<dbReference type="InterPro" id="IPR012951">
    <property type="entry name" value="BBE"/>
</dbReference>
<dbReference type="PROSITE" id="PS51318">
    <property type="entry name" value="TAT"/>
    <property type="match status" value="1"/>
</dbReference>
<dbReference type="InterPro" id="IPR006311">
    <property type="entry name" value="TAT_signal"/>
</dbReference>
<accession>A0A7U3VQ06</accession>
<evidence type="ECO:0000256" key="3">
    <source>
        <dbReference type="ARBA" id="ARBA00022630"/>
    </source>
</evidence>
<reference evidence="8 9" key="2">
    <citation type="journal article" date="2011" name="J. Antibiot.">
        <title>Furaquinocins I and J: novel polyketide isoprenoid hybrid compounds from Streptomyces reveromyceticus SN-593.</title>
        <authorList>
            <person name="Panthee S."/>
            <person name="Takahashi S."/>
            <person name="Takagi H."/>
            <person name="Nogawa T."/>
            <person name="Oowada E."/>
            <person name="Uramoto M."/>
            <person name="Osada H."/>
        </authorList>
    </citation>
    <scope>NUCLEOTIDE SEQUENCE [LARGE SCALE GENOMIC DNA]</scope>
    <source>
        <strain evidence="8 9">SN-593</strain>
    </source>
</reference>
<protein>
    <submittedName>
        <fullName evidence="8">Putative lipoprotein</fullName>
    </submittedName>
</protein>
<feature type="compositionally biased region" description="Low complexity" evidence="6">
    <location>
        <begin position="50"/>
        <end position="73"/>
    </location>
</feature>
<evidence type="ECO:0000256" key="1">
    <source>
        <dbReference type="ARBA" id="ARBA00001974"/>
    </source>
</evidence>
<dbReference type="Pfam" id="PF01565">
    <property type="entry name" value="FAD_binding_4"/>
    <property type="match status" value="1"/>
</dbReference>
<dbReference type="InterPro" id="IPR016169">
    <property type="entry name" value="FAD-bd_PCMH_sub2"/>
</dbReference>
<reference evidence="8 9" key="1">
    <citation type="journal article" date="2010" name="J. Bacteriol.">
        <title>Biochemical characterization of a novel indole prenyltransferase from Streptomyces sp. SN-593.</title>
        <authorList>
            <person name="Takahashi S."/>
            <person name="Takagi H."/>
            <person name="Toyoda A."/>
            <person name="Uramoto M."/>
            <person name="Nogawa T."/>
            <person name="Ueki M."/>
            <person name="Sakaki Y."/>
            <person name="Osada H."/>
        </authorList>
    </citation>
    <scope>NUCLEOTIDE SEQUENCE [LARGE SCALE GENOMIC DNA]</scope>
    <source>
        <strain evidence="8 9">SN-593</strain>
    </source>
</reference>
<dbReference type="SUPFAM" id="SSF56176">
    <property type="entry name" value="FAD-binding/transporter-associated domain-like"/>
    <property type="match status" value="1"/>
</dbReference>
<feature type="region of interest" description="Disordered" evidence="6">
    <location>
        <begin position="39"/>
        <end position="75"/>
    </location>
</feature>
<evidence type="ECO:0000259" key="7">
    <source>
        <dbReference type="PROSITE" id="PS51387"/>
    </source>
</evidence>
<dbReference type="InterPro" id="IPR006094">
    <property type="entry name" value="Oxid_FAD_bind_N"/>
</dbReference>
<dbReference type="GO" id="GO:0016491">
    <property type="term" value="F:oxidoreductase activity"/>
    <property type="evidence" value="ECO:0007669"/>
    <property type="project" value="UniProtKB-KW"/>
</dbReference>
<sequence>MGRAENRNRVAGRTPGGVPRRAALAAGGGALAATLLTGCDGDGGGDDAKPPASAPGSASSASATPTATRSTAPVKPDWTALATSLDGTLVRPQDSAYALDHRLYNTRFDSLRPAAVAYVTGADDIRTCLDFARRTATTPVVRSGGHSYAGWSSGTGRLIVDVSKLDSIRLDGTTATIGAGAKLIDVYNTLAQHGRTVPGGSCPSVGVSGLALGGGHGVMSRSMGLTCDNLTGATLITADGRSHEVSADAEPDVFWALRGAGNGNFGVVTSLTFATHPVPEVVTGYLTWPWSRAADLVRGWQGWGPDLPDTIWSALDLNCTVGQTPTVSVALTSTGSRDDLAAAADRLATAAGSPASSVSLRPHTYVDAMFSYAGCEGRSAAQCHLAPAGSLERDTYTARSDFYDVNLPDGGVEALVGQMQRLAGQSGGGAGSIALTALGGAVNRPSPTATAFAHRGSRFLAQYLASRELADTSWLGDTHTAMRRYASGGAYQNYTDPTLTDWRTAYYGQNAERLTALKKQLDPGRLFDFPQAL</sequence>
<dbReference type="InterPro" id="IPR016167">
    <property type="entry name" value="FAD-bd_PCMH_sub1"/>
</dbReference>
<dbReference type="KEGG" id="arev:RVR_5659"/>
<feature type="domain" description="FAD-binding PCMH-type" evidence="7">
    <location>
        <begin position="108"/>
        <end position="278"/>
    </location>
</feature>
<keyword evidence="3" id="KW-0285">Flavoprotein</keyword>
<evidence type="ECO:0000256" key="2">
    <source>
        <dbReference type="ARBA" id="ARBA00005466"/>
    </source>
</evidence>
<evidence type="ECO:0000256" key="4">
    <source>
        <dbReference type="ARBA" id="ARBA00022827"/>
    </source>
</evidence>
<comment type="similarity">
    <text evidence="2">Belongs to the oxygen-dependent FAD-linked oxidoreductase family.</text>
</comment>
<dbReference type="Gene3D" id="3.30.465.10">
    <property type="match status" value="1"/>
</dbReference>
<gene>
    <name evidence="8" type="ORF">RVR_5659</name>
</gene>